<comment type="caution">
    <text evidence="2">The sequence shown here is derived from an EMBL/GenBank/DDBJ whole genome shotgun (WGS) entry which is preliminary data.</text>
</comment>
<feature type="compositionally biased region" description="Basic and acidic residues" evidence="1">
    <location>
        <begin position="38"/>
        <end position="48"/>
    </location>
</feature>
<protein>
    <submittedName>
        <fullName evidence="2">Uncharacterized protein</fullName>
    </submittedName>
</protein>
<organism evidence="2 3">
    <name type="scientific">Chondromyces apiculatus DSM 436</name>
    <dbReference type="NCBI Taxonomy" id="1192034"/>
    <lineage>
        <taxon>Bacteria</taxon>
        <taxon>Pseudomonadati</taxon>
        <taxon>Myxococcota</taxon>
        <taxon>Polyangia</taxon>
        <taxon>Polyangiales</taxon>
        <taxon>Polyangiaceae</taxon>
        <taxon>Chondromyces</taxon>
    </lineage>
</organism>
<feature type="region of interest" description="Disordered" evidence="1">
    <location>
        <begin position="38"/>
        <end position="66"/>
    </location>
</feature>
<proteinExistence type="predicted"/>
<evidence type="ECO:0000256" key="1">
    <source>
        <dbReference type="SAM" id="MobiDB-lite"/>
    </source>
</evidence>
<evidence type="ECO:0000313" key="2">
    <source>
        <dbReference type="EMBL" id="EYF00192.1"/>
    </source>
</evidence>
<dbReference type="RefSeq" id="WP_052376892.1">
    <property type="nucleotide sequence ID" value="NZ_ASRX01000125.1"/>
</dbReference>
<accession>A0A017STU8</accession>
<dbReference type="EMBL" id="ASRX01000125">
    <property type="protein sequence ID" value="EYF00192.1"/>
    <property type="molecule type" value="Genomic_DNA"/>
</dbReference>
<dbReference type="OrthoDB" id="5507448at2"/>
<gene>
    <name evidence="2" type="ORF">CAP_1102</name>
</gene>
<dbReference type="AlphaFoldDB" id="A0A017STU8"/>
<name>A0A017STU8_9BACT</name>
<dbReference type="PROSITE" id="PS51257">
    <property type="entry name" value="PROKAR_LIPOPROTEIN"/>
    <property type="match status" value="1"/>
</dbReference>
<sequence>MMHRSSSTTIAALLTAAATLQGCVLDSAGTCHDRTRCTGSTDRDHDVGDGSSEAGDSATSPGSTRCTDDAVCEDGDPCTADTCTPEGHCRHDPFGEGHPLDPQACQAMSCQAGLPTPSGPTPTGTPCGEGGLCDGAGSCTSPLGGTCTLDGDCTSGHCVEGICCARACDGTCEMCNLETFTTCRFHARGESDTACGTTKACDAQATCKLLDGESCTLSAQCLSNDCAFVNGDFRCAPRLE</sequence>
<keyword evidence="3" id="KW-1185">Reference proteome</keyword>
<evidence type="ECO:0000313" key="3">
    <source>
        <dbReference type="Proteomes" id="UP000019678"/>
    </source>
</evidence>
<reference evidence="2 3" key="1">
    <citation type="submission" date="2013-05" db="EMBL/GenBank/DDBJ databases">
        <title>Genome assembly of Chondromyces apiculatus DSM 436.</title>
        <authorList>
            <person name="Sharma G."/>
            <person name="Khatri I."/>
            <person name="Kaur C."/>
            <person name="Mayilraj S."/>
            <person name="Subramanian S."/>
        </authorList>
    </citation>
    <scope>NUCLEOTIDE SEQUENCE [LARGE SCALE GENOMIC DNA]</scope>
    <source>
        <strain evidence="2 3">DSM 436</strain>
    </source>
</reference>
<dbReference type="Proteomes" id="UP000019678">
    <property type="component" value="Unassembled WGS sequence"/>
</dbReference>